<evidence type="ECO:0000256" key="2">
    <source>
        <dbReference type="ARBA" id="ARBA00009677"/>
    </source>
</evidence>
<sequence length="244" mass="25575">MDRLSHSALSGMRTAMASQTITANNLANASTTGFRRDFANISALAATEAGSRDRMFANERGAGVDFTPGTTIKTDRPLDIALQGDSMIAVQSPGGGEGYTRRGDLNVNAGGLLVNGAGHPVIGTNGPITLPAADHVMIAADGRINIRPQGGAIDELVEIGQLKLVTPTDDDRMRRENDLFRTDGDLQADAGARLASGVLESSNVDSAAAMVELIEQARRFEMNVGLLTTARDLDAAGASLLRQE</sequence>
<comment type="subcellular location">
    <subcellularLocation>
        <location evidence="1 4">Bacterial flagellum basal body</location>
    </subcellularLocation>
</comment>
<dbReference type="InterPro" id="IPR053967">
    <property type="entry name" value="LlgE_F_G-like_D1"/>
</dbReference>
<dbReference type="Proteomes" id="UP000722336">
    <property type="component" value="Unassembled WGS sequence"/>
</dbReference>
<evidence type="ECO:0000259" key="5">
    <source>
        <dbReference type="Pfam" id="PF00460"/>
    </source>
</evidence>
<dbReference type="InterPro" id="IPR001444">
    <property type="entry name" value="Flag_bb_rod_N"/>
</dbReference>
<evidence type="ECO:0000256" key="4">
    <source>
        <dbReference type="RuleBase" id="RU362116"/>
    </source>
</evidence>
<evidence type="ECO:0000256" key="1">
    <source>
        <dbReference type="ARBA" id="ARBA00004117"/>
    </source>
</evidence>
<keyword evidence="8" id="KW-0966">Cell projection</keyword>
<evidence type="ECO:0000313" key="9">
    <source>
        <dbReference type="Proteomes" id="UP000722336"/>
    </source>
</evidence>
<gene>
    <name evidence="8" type="primary">flgF</name>
    <name evidence="8" type="ORF">KCG44_09490</name>
</gene>
<dbReference type="NCBIfam" id="TIGR03506">
    <property type="entry name" value="FlgEFG_subfam"/>
    <property type="match status" value="1"/>
</dbReference>
<feature type="domain" description="Flagellar basal body rod protein N-terminal" evidence="5">
    <location>
        <begin position="8"/>
        <end position="35"/>
    </location>
</feature>
<dbReference type="RefSeq" id="WP_218445855.1">
    <property type="nucleotide sequence ID" value="NZ_JAGSPA010000003.1"/>
</dbReference>
<dbReference type="Pfam" id="PF00460">
    <property type="entry name" value="Flg_bb_rod"/>
    <property type="match status" value="1"/>
</dbReference>
<dbReference type="PANTHER" id="PTHR30435:SF18">
    <property type="entry name" value="FLAGELLAR BASAL-BODY ROD PROTEIN FLGF"/>
    <property type="match status" value="1"/>
</dbReference>
<organism evidence="8 9">
    <name type="scientific">Pacificimonas pallii</name>
    <dbReference type="NCBI Taxonomy" id="2827236"/>
    <lineage>
        <taxon>Bacteria</taxon>
        <taxon>Pseudomonadati</taxon>
        <taxon>Pseudomonadota</taxon>
        <taxon>Alphaproteobacteria</taxon>
        <taxon>Sphingomonadales</taxon>
        <taxon>Sphingosinicellaceae</taxon>
        <taxon>Pacificimonas</taxon>
    </lineage>
</organism>
<protein>
    <recommendedName>
        <fullName evidence="4">Flagellar basal-body rod protein FlgF</fullName>
    </recommendedName>
</protein>
<dbReference type="PANTHER" id="PTHR30435">
    <property type="entry name" value="FLAGELLAR PROTEIN"/>
    <property type="match status" value="1"/>
</dbReference>
<comment type="subunit">
    <text evidence="4">The basal body constitutes a major portion of the flagellar organelle and consists of five rings (E,L,P,S, and M) mounted on a central rod. The rod consists of about 26 subunits of FlgG in the distal portion, and FlgB, FlgC and FlgF are thought to build up the proximal portion of the rod with about 6 subunits each.</text>
</comment>
<evidence type="ECO:0000313" key="8">
    <source>
        <dbReference type="EMBL" id="MBV7257015.1"/>
    </source>
</evidence>
<accession>A0ABS6SF32</accession>
<evidence type="ECO:0000259" key="7">
    <source>
        <dbReference type="Pfam" id="PF22692"/>
    </source>
</evidence>
<dbReference type="NCBIfam" id="NF009280">
    <property type="entry name" value="PRK12640.1"/>
    <property type="match status" value="1"/>
</dbReference>
<dbReference type="InterPro" id="IPR020013">
    <property type="entry name" value="Flagellar_FlgE/F/G"/>
</dbReference>
<keyword evidence="8" id="KW-0969">Cilium</keyword>
<keyword evidence="3 4" id="KW-0975">Bacterial flagellum</keyword>
<keyword evidence="8" id="KW-0282">Flagellum</keyword>
<feature type="domain" description="Flagellar basal-body/hook protein C-terminal" evidence="6">
    <location>
        <begin position="196"/>
        <end position="239"/>
    </location>
</feature>
<name>A0ABS6SF32_9SPHN</name>
<comment type="similarity">
    <text evidence="2 4">Belongs to the flagella basal body rod proteins family.</text>
</comment>
<dbReference type="Pfam" id="PF06429">
    <property type="entry name" value="Flg_bbr_C"/>
    <property type="match status" value="1"/>
</dbReference>
<dbReference type="EMBL" id="JAGSPA010000003">
    <property type="protein sequence ID" value="MBV7257015.1"/>
    <property type="molecule type" value="Genomic_DNA"/>
</dbReference>
<proteinExistence type="inferred from homology"/>
<evidence type="ECO:0000256" key="3">
    <source>
        <dbReference type="ARBA" id="ARBA00023143"/>
    </source>
</evidence>
<dbReference type="Pfam" id="PF22692">
    <property type="entry name" value="LlgE_F_G_D1"/>
    <property type="match status" value="1"/>
</dbReference>
<keyword evidence="9" id="KW-1185">Reference proteome</keyword>
<feature type="domain" description="Flagellar hook protein FlgE/F/G-like D1" evidence="7">
    <location>
        <begin position="81"/>
        <end position="145"/>
    </location>
</feature>
<dbReference type="InterPro" id="IPR010930">
    <property type="entry name" value="Flg_bb/hook_C_dom"/>
</dbReference>
<evidence type="ECO:0000259" key="6">
    <source>
        <dbReference type="Pfam" id="PF06429"/>
    </source>
</evidence>
<comment type="caution">
    <text evidence="8">The sequence shown here is derived from an EMBL/GenBank/DDBJ whole genome shotgun (WGS) entry which is preliminary data.</text>
</comment>
<reference evidence="8 9" key="1">
    <citation type="submission" date="2021-04" db="EMBL/GenBank/DDBJ databases">
        <authorList>
            <person name="Pira H."/>
            <person name="Risdian C."/>
            <person name="Wink J."/>
        </authorList>
    </citation>
    <scope>NUCLEOTIDE SEQUENCE [LARGE SCALE GENOMIC DNA]</scope>
    <source>
        <strain evidence="8 9">WHA3</strain>
    </source>
</reference>